<feature type="region of interest" description="Disordered" evidence="1">
    <location>
        <begin position="55"/>
        <end position="77"/>
    </location>
</feature>
<gene>
    <name evidence="2" type="ORF">J116_026415</name>
</gene>
<proteinExistence type="predicted"/>
<dbReference type="EMBL" id="ASHX02000001">
    <property type="protein sequence ID" value="OEJ97461.1"/>
    <property type="molecule type" value="Genomic_DNA"/>
</dbReference>
<protein>
    <submittedName>
        <fullName evidence="2">Uncharacterized protein</fullName>
    </submittedName>
</protein>
<accession>A0A1D3DYQ4</accession>
<evidence type="ECO:0000256" key="1">
    <source>
        <dbReference type="SAM" id="MobiDB-lite"/>
    </source>
</evidence>
<dbReference type="AlphaFoldDB" id="A0A1D3DYQ4"/>
<reference evidence="2 3" key="1">
    <citation type="journal article" date="2013" name="Genome Announc.">
        <title>Genome Sequence of Streptomyces violaceusniger Strain SPC6, a Halotolerant Streptomycete That Exhibits Rapid Growth and Development.</title>
        <authorList>
            <person name="Chen X."/>
            <person name="Zhang B."/>
            <person name="Zhang W."/>
            <person name="Wu X."/>
            <person name="Zhang M."/>
            <person name="Chen T."/>
            <person name="Liu G."/>
            <person name="Dyson P."/>
        </authorList>
    </citation>
    <scope>NUCLEOTIDE SEQUENCE [LARGE SCALE GENOMIC DNA]</scope>
    <source>
        <strain evidence="2 3">SPC6</strain>
    </source>
</reference>
<evidence type="ECO:0000313" key="2">
    <source>
        <dbReference type="EMBL" id="OEJ97461.1"/>
    </source>
</evidence>
<evidence type="ECO:0000313" key="3">
    <source>
        <dbReference type="Proteomes" id="UP000095329"/>
    </source>
</evidence>
<dbReference type="Proteomes" id="UP000095329">
    <property type="component" value="Unassembled WGS sequence"/>
</dbReference>
<organism evidence="2 3">
    <name type="scientific">Streptomyces thermolilacinus SPC6</name>
    <dbReference type="NCBI Taxonomy" id="1306406"/>
    <lineage>
        <taxon>Bacteria</taxon>
        <taxon>Bacillati</taxon>
        <taxon>Actinomycetota</taxon>
        <taxon>Actinomycetes</taxon>
        <taxon>Kitasatosporales</taxon>
        <taxon>Streptomycetaceae</taxon>
        <taxon>Streptomyces</taxon>
    </lineage>
</organism>
<dbReference type="STRING" id="1306406.J116_026415"/>
<name>A0A1D3DYQ4_9ACTN</name>
<comment type="caution">
    <text evidence="2">The sequence shown here is derived from an EMBL/GenBank/DDBJ whole genome shotgun (WGS) entry which is preliminary data.</text>
</comment>
<feature type="region of interest" description="Disordered" evidence="1">
    <location>
        <begin position="1"/>
        <end position="30"/>
    </location>
</feature>
<feature type="compositionally biased region" description="Low complexity" evidence="1">
    <location>
        <begin position="15"/>
        <end position="30"/>
    </location>
</feature>
<keyword evidence="3" id="KW-1185">Reference proteome</keyword>
<sequence>MAAPPHQAAYEAERPAGPVAARQVPPVRPSAPRCVFAPRRAFVRGAVVRRGLSGERLPAAPTGPHRPPVGGVFRDLS</sequence>